<sequence>MKTQILTVGITALVLTGCSMTAVNPQEEYNHTLLMPFDVSKPETKVFYNGIQCVDKDSNAEETRLCRAYAWAEQLEFRYAKAADTQYKLNTGYDAALLAGALASGVILLGNAHIDAIKSAGVFIAGVTGMKSYHQPISRTELYLSAEKKMACITKTSHLILQDKNSEQQVQTLGKNMINSLNQLSSNTFLDHIKEIKKGVDGTETAADVVAEGKTALETYQTLLANRAGLFQEAHESQYLLSSMPDAVIAATKDANLAVKNQALSNRPDITTIIANLNTQMTNIRKSASQEGMYDAIFQSVDSVDGTVEDEESRFTPTLKQSISAVNQLLGRIKFTREKLNATKARYVRAQEALKLCPAVSL</sequence>
<name>A0ABX6R1Z5_9VIBR</name>
<feature type="chain" id="PRO_5046091044" description="Lipoprotein" evidence="1">
    <location>
        <begin position="22"/>
        <end position="362"/>
    </location>
</feature>
<organism evidence="2 3">
    <name type="scientific">Vibrio spartinae</name>
    <dbReference type="NCBI Taxonomy" id="1918945"/>
    <lineage>
        <taxon>Bacteria</taxon>
        <taxon>Pseudomonadati</taxon>
        <taxon>Pseudomonadota</taxon>
        <taxon>Gammaproteobacteria</taxon>
        <taxon>Vibrionales</taxon>
        <taxon>Vibrionaceae</taxon>
        <taxon>Vibrio</taxon>
    </lineage>
</organism>
<evidence type="ECO:0000313" key="3">
    <source>
        <dbReference type="Proteomes" id="UP000515264"/>
    </source>
</evidence>
<accession>A0ABX6R1Z5</accession>
<protein>
    <recommendedName>
        <fullName evidence="4">Lipoprotein</fullName>
    </recommendedName>
</protein>
<evidence type="ECO:0000313" key="2">
    <source>
        <dbReference type="EMBL" id="QMV15444.1"/>
    </source>
</evidence>
<feature type="signal peptide" evidence="1">
    <location>
        <begin position="1"/>
        <end position="21"/>
    </location>
</feature>
<keyword evidence="1" id="KW-0732">Signal</keyword>
<proteinExistence type="predicted"/>
<dbReference type="Proteomes" id="UP000515264">
    <property type="component" value="Chromosome 1"/>
</dbReference>
<dbReference type="RefSeq" id="WP_182287706.1">
    <property type="nucleotide sequence ID" value="NZ_CP046268.1"/>
</dbReference>
<gene>
    <name evidence="2" type="ORF">Vspart_02751</name>
</gene>
<reference evidence="2 3" key="1">
    <citation type="journal article" date="2020" name="J. Nat. Prod.">
        <title>Genomics-Metabolomics Profiling Disclosed Marine Vibrio spartinae 3.6 as a Producer of a New Branched Side Chain Prodigiosin.</title>
        <authorList>
            <person name="Vitale G.A."/>
            <person name="Sciarretta M."/>
            <person name="Palma Esposito F."/>
            <person name="January G.G."/>
            <person name="Giaccio M."/>
            <person name="Bunk B."/>
            <person name="Sproer C."/>
            <person name="Bajerski F."/>
            <person name="Power D."/>
            <person name="Festa C."/>
            <person name="Monti M.C."/>
            <person name="D'Auria M.V."/>
            <person name="de Pascale D."/>
        </authorList>
    </citation>
    <scope>NUCLEOTIDE SEQUENCE [LARGE SCALE GENOMIC DNA]</scope>
    <source>
        <strain evidence="2 3">3.6</strain>
    </source>
</reference>
<evidence type="ECO:0000256" key="1">
    <source>
        <dbReference type="SAM" id="SignalP"/>
    </source>
</evidence>
<evidence type="ECO:0008006" key="4">
    <source>
        <dbReference type="Google" id="ProtNLM"/>
    </source>
</evidence>
<dbReference type="PROSITE" id="PS51257">
    <property type="entry name" value="PROKAR_LIPOPROTEIN"/>
    <property type="match status" value="1"/>
</dbReference>
<dbReference type="EMBL" id="CP046268">
    <property type="protein sequence ID" value="QMV15444.1"/>
    <property type="molecule type" value="Genomic_DNA"/>
</dbReference>
<keyword evidence="3" id="KW-1185">Reference proteome</keyword>